<comment type="similarity">
    <text evidence="2">Belongs to the VirD4/TraG family.</text>
</comment>
<dbReference type="InterPro" id="IPR051539">
    <property type="entry name" value="T4SS-coupling_protein"/>
</dbReference>
<sequence length="619" mass="69525">MNSQNQMAIYGIVVALFILAFGEYALHFWLFTNPAKWVIIAFKFYKKGGIGIRILCVILYPLCFTFQNSTLQINNYTLFKKNHRRDIIGTIVFAISAIAWIFIHKNPYPIFFFPLLFLGVLIGGIFLGNLLKIKPENQKKIPNDKQSIETPYSFSFAGSNGSWVNVPDPFRGILVIGAAGSGKSYSVAEPIIEQTAQKGYSGIIYDFKFPSLTDFAFQQYQRSASQIGFYVINFQDLNKSHRVNALDPKYIPTAAYAEEYSTAIISNLMPESIQKKDFWIRSSTAMLTATIWYMRKHHPKYCTIPHVVNLILSEDYNDLINLFRQDYECAAIVRSIITAIDQKANEQISGVISTLQIALARINTQEIAYVLSGNDFSLDLNNPQNPKLLCLGTSPSLVEAFAPLISCICTVALKSMNQQNKHHSFVLLDEAPTLYIPKFEQIPATARSNKVVTIFMAQDLSQIEKNYGMKEAETIVSNLNNHFYGRVANIKTAETVSKIIGKADKIIKTESQGSNRPTSLFETNRGSGSSNQGMSITLQERQIIHPQDVFNLQVGEFIGTTVGATNPNFYTKLRRQKPIGRNLITVKGLPTISKNYDILLNFNLIISECKAILKGIEIN</sequence>
<accession>A0A316DG76</accession>
<evidence type="ECO:0000256" key="3">
    <source>
        <dbReference type="ARBA" id="ARBA00022475"/>
    </source>
</evidence>
<dbReference type="InterPro" id="IPR027417">
    <property type="entry name" value="P-loop_NTPase"/>
</dbReference>
<keyword evidence="10" id="KW-1185">Reference proteome</keyword>
<dbReference type="Proteomes" id="UP000245489">
    <property type="component" value="Unassembled WGS sequence"/>
</dbReference>
<evidence type="ECO:0000256" key="4">
    <source>
        <dbReference type="ARBA" id="ARBA00022692"/>
    </source>
</evidence>
<evidence type="ECO:0000256" key="2">
    <source>
        <dbReference type="ARBA" id="ARBA00008806"/>
    </source>
</evidence>
<gene>
    <name evidence="9" type="ORF">LV89_04497</name>
</gene>
<evidence type="ECO:0000256" key="6">
    <source>
        <dbReference type="ARBA" id="ARBA00023136"/>
    </source>
</evidence>
<proteinExistence type="inferred from homology"/>
<reference evidence="9 10" key="1">
    <citation type="submission" date="2018-05" db="EMBL/GenBank/DDBJ databases">
        <title>Genomic Encyclopedia of Archaeal and Bacterial Type Strains, Phase II (KMG-II): from individual species to whole genera.</title>
        <authorList>
            <person name="Goeker M."/>
        </authorList>
    </citation>
    <scope>NUCLEOTIDE SEQUENCE [LARGE SCALE GENOMIC DNA]</scope>
    <source>
        <strain evidence="9 10">DSM 22214</strain>
    </source>
</reference>
<dbReference type="CDD" id="cd01127">
    <property type="entry name" value="TrwB_TraG_TraD_VirD4"/>
    <property type="match status" value="1"/>
</dbReference>
<dbReference type="SUPFAM" id="SSF52540">
    <property type="entry name" value="P-loop containing nucleoside triphosphate hydrolases"/>
    <property type="match status" value="1"/>
</dbReference>
<dbReference type="Gene3D" id="3.40.50.300">
    <property type="entry name" value="P-loop containing nucleotide triphosphate hydrolases"/>
    <property type="match status" value="1"/>
</dbReference>
<keyword evidence="6 8" id="KW-0472">Membrane</keyword>
<comment type="subcellular location">
    <subcellularLocation>
        <location evidence="1">Cell membrane</location>
        <topology evidence="1">Multi-pass membrane protein</topology>
    </subcellularLocation>
</comment>
<dbReference type="Pfam" id="PF02534">
    <property type="entry name" value="T4SS-DNA_transf"/>
    <property type="match status" value="1"/>
</dbReference>
<evidence type="ECO:0000256" key="7">
    <source>
        <dbReference type="SAM" id="MobiDB-lite"/>
    </source>
</evidence>
<keyword evidence="3" id="KW-1003">Cell membrane</keyword>
<protein>
    <submittedName>
        <fullName evidence="9">Type IV secretory system conjugative DNA transfer VirD4/TraG family protein</fullName>
    </submittedName>
</protein>
<evidence type="ECO:0000313" key="10">
    <source>
        <dbReference type="Proteomes" id="UP000245489"/>
    </source>
</evidence>
<evidence type="ECO:0000313" key="9">
    <source>
        <dbReference type="EMBL" id="PWK17211.1"/>
    </source>
</evidence>
<evidence type="ECO:0000256" key="8">
    <source>
        <dbReference type="SAM" id="Phobius"/>
    </source>
</evidence>
<dbReference type="PANTHER" id="PTHR37937:SF1">
    <property type="entry name" value="CONJUGATIVE TRANSFER: DNA TRANSPORT"/>
    <property type="match status" value="1"/>
</dbReference>
<dbReference type="AlphaFoldDB" id="A0A316DG76"/>
<keyword evidence="4 8" id="KW-0812">Transmembrane</keyword>
<organism evidence="9 10">
    <name type="scientific">Arcicella aurantiaca</name>
    <dbReference type="NCBI Taxonomy" id="591202"/>
    <lineage>
        <taxon>Bacteria</taxon>
        <taxon>Pseudomonadati</taxon>
        <taxon>Bacteroidota</taxon>
        <taxon>Cytophagia</taxon>
        <taxon>Cytophagales</taxon>
        <taxon>Flectobacillaceae</taxon>
        <taxon>Arcicella</taxon>
    </lineage>
</organism>
<feature type="transmembrane region" description="Helical" evidence="8">
    <location>
        <begin position="7"/>
        <end position="30"/>
    </location>
</feature>
<dbReference type="EMBL" id="QGGO01000037">
    <property type="protein sequence ID" value="PWK17211.1"/>
    <property type="molecule type" value="Genomic_DNA"/>
</dbReference>
<dbReference type="InterPro" id="IPR003688">
    <property type="entry name" value="TraG/VirD4"/>
</dbReference>
<evidence type="ECO:0000256" key="1">
    <source>
        <dbReference type="ARBA" id="ARBA00004651"/>
    </source>
</evidence>
<dbReference type="RefSeq" id="WP_109745147.1">
    <property type="nucleotide sequence ID" value="NZ_QGGO01000037.1"/>
</dbReference>
<evidence type="ECO:0000256" key="5">
    <source>
        <dbReference type="ARBA" id="ARBA00022989"/>
    </source>
</evidence>
<feature type="transmembrane region" description="Helical" evidence="8">
    <location>
        <begin position="50"/>
        <end position="66"/>
    </location>
</feature>
<comment type="caution">
    <text evidence="9">The sequence shown here is derived from an EMBL/GenBank/DDBJ whole genome shotgun (WGS) entry which is preliminary data.</text>
</comment>
<keyword evidence="5 8" id="KW-1133">Transmembrane helix</keyword>
<dbReference type="OrthoDB" id="102453at2"/>
<dbReference type="GO" id="GO:0005886">
    <property type="term" value="C:plasma membrane"/>
    <property type="evidence" value="ECO:0007669"/>
    <property type="project" value="UniProtKB-SubCell"/>
</dbReference>
<feature type="transmembrane region" description="Helical" evidence="8">
    <location>
        <begin position="110"/>
        <end position="131"/>
    </location>
</feature>
<feature type="transmembrane region" description="Helical" evidence="8">
    <location>
        <begin position="87"/>
        <end position="104"/>
    </location>
</feature>
<feature type="region of interest" description="Disordered" evidence="7">
    <location>
        <begin position="511"/>
        <end position="532"/>
    </location>
</feature>
<dbReference type="PANTHER" id="PTHR37937">
    <property type="entry name" value="CONJUGATIVE TRANSFER: DNA TRANSPORT"/>
    <property type="match status" value="1"/>
</dbReference>
<name>A0A316DG76_9BACT</name>